<dbReference type="CDD" id="cd00306">
    <property type="entry name" value="Peptidases_S8_S53"/>
    <property type="match status" value="1"/>
</dbReference>
<dbReference type="GO" id="GO:0004252">
    <property type="term" value="F:serine-type endopeptidase activity"/>
    <property type="evidence" value="ECO:0007669"/>
    <property type="project" value="UniProtKB-UniRule"/>
</dbReference>
<dbReference type="Gene3D" id="3.40.50.200">
    <property type="entry name" value="Peptidase S8/S53 domain"/>
    <property type="match status" value="1"/>
</dbReference>
<dbReference type="AlphaFoldDB" id="A0A4Y9QZ25"/>
<dbReference type="PRINTS" id="PR00723">
    <property type="entry name" value="SUBTILISIN"/>
</dbReference>
<gene>
    <name evidence="7" type="ORF">E4S40_01245</name>
</gene>
<dbReference type="PANTHER" id="PTHR43806:SF11">
    <property type="entry name" value="CEREVISIN-RELATED"/>
    <property type="match status" value="1"/>
</dbReference>
<evidence type="ECO:0000256" key="2">
    <source>
        <dbReference type="ARBA" id="ARBA00022670"/>
    </source>
</evidence>
<dbReference type="SUPFAM" id="SSF52743">
    <property type="entry name" value="Subtilisin-like"/>
    <property type="match status" value="1"/>
</dbReference>
<dbReference type="PROSITE" id="PS51892">
    <property type="entry name" value="SUBTILASE"/>
    <property type="match status" value="1"/>
</dbReference>
<reference evidence="7 8" key="1">
    <citation type="submission" date="2019-03" db="EMBL/GenBank/DDBJ databases">
        <title>Algoriphagus sp. nov, a new strain isolated from root system soil of mangrove plant Kandelia.</title>
        <authorList>
            <person name="Yin Q."/>
            <person name="Wang K."/>
            <person name="Song Z."/>
        </authorList>
    </citation>
    <scope>NUCLEOTIDE SEQUENCE [LARGE SCALE GENOMIC DNA]</scope>
    <source>
        <strain evidence="7 8">XY-J91</strain>
    </source>
</reference>
<feature type="active site" description="Charge relay system" evidence="5">
    <location>
        <position position="226"/>
    </location>
</feature>
<dbReference type="PANTHER" id="PTHR43806">
    <property type="entry name" value="PEPTIDASE S8"/>
    <property type="match status" value="1"/>
</dbReference>
<dbReference type="GO" id="GO:0006508">
    <property type="term" value="P:proteolysis"/>
    <property type="evidence" value="ECO:0007669"/>
    <property type="project" value="UniProtKB-KW"/>
</dbReference>
<dbReference type="InterPro" id="IPR023827">
    <property type="entry name" value="Peptidase_S8_Asp-AS"/>
</dbReference>
<dbReference type="EMBL" id="SPSB01000001">
    <property type="protein sequence ID" value="TFV97310.1"/>
    <property type="molecule type" value="Genomic_DNA"/>
</dbReference>
<feature type="active site" description="Charge relay system" evidence="5">
    <location>
        <position position="191"/>
    </location>
</feature>
<dbReference type="Pfam" id="PF00082">
    <property type="entry name" value="Peptidase_S8"/>
    <property type="match status" value="1"/>
</dbReference>
<dbReference type="PROSITE" id="PS00137">
    <property type="entry name" value="SUBTILASE_HIS"/>
    <property type="match status" value="1"/>
</dbReference>
<dbReference type="Proteomes" id="UP000297647">
    <property type="component" value="Unassembled WGS sequence"/>
</dbReference>
<evidence type="ECO:0000259" key="6">
    <source>
        <dbReference type="Pfam" id="PF00082"/>
    </source>
</evidence>
<evidence type="ECO:0000256" key="3">
    <source>
        <dbReference type="ARBA" id="ARBA00022801"/>
    </source>
</evidence>
<protein>
    <recommendedName>
        <fullName evidence="6">Peptidase S8/S53 domain-containing protein</fullName>
    </recommendedName>
</protein>
<evidence type="ECO:0000313" key="7">
    <source>
        <dbReference type="EMBL" id="TFV97310.1"/>
    </source>
</evidence>
<dbReference type="InterPro" id="IPR015500">
    <property type="entry name" value="Peptidase_S8_subtilisin-rel"/>
</dbReference>
<keyword evidence="8" id="KW-1185">Reference proteome</keyword>
<proteinExistence type="inferred from homology"/>
<dbReference type="InterPro" id="IPR000209">
    <property type="entry name" value="Peptidase_S8/S53_dom"/>
</dbReference>
<comment type="caution">
    <text evidence="7">The sequence shown here is derived from an EMBL/GenBank/DDBJ whole genome shotgun (WGS) entry which is preliminary data.</text>
</comment>
<organism evidence="7 8">
    <name type="scientific">Algoriphagus kandeliae</name>
    <dbReference type="NCBI Taxonomy" id="2562278"/>
    <lineage>
        <taxon>Bacteria</taxon>
        <taxon>Pseudomonadati</taxon>
        <taxon>Bacteroidota</taxon>
        <taxon>Cytophagia</taxon>
        <taxon>Cytophagales</taxon>
        <taxon>Cyclobacteriaceae</taxon>
        <taxon>Algoriphagus</taxon>
    </lineage>
</organism>
<evidence type="ECO:0000256" key="5">
    <source>
        <dbReference type="PROSITE-ProRule" id="PRU01240"/>
    </source>
</evidence>
<feature type="domain" description="Peptidase S8/S53" evidence="6">
    <location>
        <begin position="183"/>
        <end position="434"/>
    </location>
</feature>
<dbReference type="GO" id="GO:0005615">
    <property type="term" value="C:extracellular space"/>
    <property type="evidence" value="ECO:0007669"/>
    <property type="project" value="TreeGrafter"/>
</dbReference>
<dbReference type="RefSeq" id="WP_135069683.1">
    <property type="nucleotide sequence ID" value="NZ_SPSB01000001.1"/>
</dbReference>
<evidence type="ECO:0000256" key="1">
    <source>
        <dbReference type="ARBA" id="ARBA00011073"/>
    </source>
</evidence>
<feature type="active site" description="Charge relay system" evidence="5">
    <location>
        <position position="424"/>
    </location>
</feature>
<keyword evidence="2 5" id="KW-0645">Protease</keyword>
<evidence type="ECO:0000256" key="4">
    <source>
        <dbReference type="ARBA" id="ARBA00022825"/>
    </source>
</evidence>
<dbReference type="OrthoDB" id="9798386at2"/>
<evidence type="ECO:0000313" key="8">
    <source>
        <dbReference type="Proteomes" id="UP000297647"/>
    </source>
</evidence>
<accession>A0A4Y9QZ25</accession>
<name>A0A4Y9QZ25_9BACT</name>
<keyword evidence="4 5" id="KW-0720">Serine protease</keyword>
<dbReference type="InterPro" id="IPR022398">
    <property type="entry name" value="Peptidase_S8_His-AS"/>
</dbReference>
<comment type="similarity">
    <text evidence="1 5">Belongs to the peptidase S8 family.</text>
</comment>
<keyword evidence="3 5" id="KW-0378">Hydrolase</keyword>
<dbReference type="PROSITE" id="PS00136">
    <property type="entry name" value="SUBTILASE_ASP"/>
    <property type="match status" value="1"/>
</dbReference>
<dbReference type="InterPro" id="IPR050131">
    <property type="entry name" value="Peptidase_S8_subtilisin-like"/>
</dbReference>
<sequence length="465" mass="50938">MKKILIPFLLLFLFVKCSCDPDKNPVVDPIAELEELEIVFKDVNQFKPLKQLQECQDFQSGACRGAMNQLRAKVSKELKDEFSLDIDRNQLLIKMYSGQVSVLVTDLDQATKKTIIDKVDQKPDKYEAQNSIDIQGRRPMMQSAYIEQGRRPMMQEQLRYDFSNGTSQFIQLIRSGESTYPNKNTKVWIIDTGIDVNHPDINSVDASLSKSFAKKNSDPLTDESGHGTFIAGIIGASSSNTVGYHMNGVYPGAKMVSVKVFDLQPGPNKFAKIKDVKTTDKRVELALEYVLLEGAPGDIVNLSLGKPANGQNLCNTGKISQAIQDLVDAGIFVVMSAGNDAEPSEDNFPGCINYSNSNGAQTFTIGSLEGGISGQPYLYSFFSNYDNSETDRIIDFVEPGEYIFTTAPMEGGSEAKYTLVSGTSFSAAIFSGILYHDVQVGVLGTVKRGAAPGDPDPDYIIGKVN</sequence>
<dbReference type="InterPro" id="IPR036852">
    <property type="entry name" value="Peptidase_S8/S53_dom_sf"/>
</dbReference>